<dbReference type="Pfam" id="PF12802">
    <property type="entry name" value="MarR_2"/>
    <property type="match status" value="1"/>
</dbReference>
<sequence>MISSKKLTQLRETRPFGIGRLFLLARRDFANRLAQKMADKHPDGRIPGGSLLPFLDLEGTRSTELAKRAGISKQAVAKVLKELEEAGLVTRTEDQTDGRAQLVRFTENGVNYLLKIHAAIKSIEQEYEALLGVDGLQTLRSSLSLLAYSQEEQP</sequence>
<dbReference type="InterPro" id="IPR011991">
    <property type="entry name" value="ArsR-like_HTH"/>
</dbReference>
<dbReference type="CDD" id="cd00090">
    <property type="entry name" value="HTH_ARSR"/>
    <property type="match status" value="1"/>
</dbReference>
<comment type="caution">
    <text evidence="5">The sequence shown here is derived from an EMBL/GenBank/DDBJ whole genome shotgun (WGS) entry which is preliminary data.</text>
</comment>
<evidence type="ECO:0000256" key="2">
    <source>
        <dbReference type="ARBA" id="ARBA00023125"/>
    </source>
</evidence>
<name>A0ABT2PLN6_9BURK</name>
<dbReference type="InterPro" id="IPR023187">
    <property type="entry name" value="Tscrpt_reg_MarR-type_CS"/>
</dbReference>
<dbReference type="EMBL" id="JAODYH010000005">
    <property type="protein sequence ID" value="MCT9811386.1"/>
    <property type="molecule type" value="Genomic_DNA"/>
</dbReference>
<dbReference type="InterPro" id="IPR036390">
    <property type="entry name" value="WH_DNA-bd_sf"/>
</dbReference>
<dbReference type="InterPro" id="IPR039422">
    <property type="entry name" value="MarR/SlyA-like"/>
</dbReference>
<organism evidence="5 6">
    <name type="scientific">Acidovorax bellezanensis</name>
    <dbReference type="NCBI Taxonomy" id="2976702"/>
    <lineage>
        <taxon>Bacteria</taxon>
        <taxon>Pseudomonadati</taxon>
        <taxon>Pseudomonadota</taxon>
        <taxon>Betaproteobacteria</taxon>
        <taxon>Burkholderiales</taxon>
        <taxon>Comamonadaceae</taxon>
        <taxon>Acidovorax</taxon>
    </lineage>
</organism>
<accession>A0ABT2PLN6</accession>
<reference evidence="5 6" key="1">
    <citation type="submission" date="2022-09" db="EMBL/GenBank/DDBJ databases">
        <title>Draft genome of isolate Be4.</title>
        <authorList>
            <person name="Sanchez-Castro I."/>
            <person name="Martinez-Rodriguez P."/>
            <person name="Descostes M."/>
            <person name="Merroun M."/>
        </authorList>
    </citation>
    <scope>NUCLEOTIDE SEQUENCE [LARGE SCALE GENOMIC DNA]</scope>
    <source>
        <strain evidence="5 6">Be4</strain>
    </source>
</reference>
<protein>
    <submittedName>
        <fullName evidence="5">MarR family transcriptional regulator</fullName>
    </submittedName>
</protein>
<dbReference type="PRINTS" id="PR00598">
    <property type="entry name" value="HTHMARR"/>
</dbReference>
<evidence type="ECO:0000256" key="1">
    <source>
        <dbReference type="ARBA" id="ARBA00023015"/>
    </source>
</evidence>
<keyword evidence="6" id="KW-1185">Reference proteome</keyword>
<dbReference type="SUPFAM" id="SSF46785">
    <property type="entry name" value="Winged helix' DNA-binding domain"/>
    <property type="match status" value="1"/>
</dbReference>
<evidence type="ECO:0000256" key="3">
    <source>
        <dbReference type="ARBA" id="ARBA00023163"/>
    </source>
</evidence>
<dbReference type="RefSeq" id="WP_261500612.1">
    <property type="nucleotide sequence ID" value="NZ_JAODYH010000005.1"/>
</dbReference>
<evidence type="ECO:0000313" key="6">
    <source>
        <dbReference type="Proteomes" id="UP001525968"/>
    </source>
</evidence>
<dbReference type="PANTHER" id="PTHR33164">
    <property type="entry name" value="TRANSCRIPTIONAL REGULATOR, MARR FAMILY"/>
    <property type="match status" value="1"/>
</dbReference>
<dbReference type="PANTHER" id="PTHR33164:SF57">
    <property type="entry name" value="MARR-FAMILY TRANSCRIPTIONAL REGULATOR"/>
    <property type="match status" value="1"/>
</dbReference>
<dbReference type="PROSITE" id="PS50995">
    <property type="entry name" value="HTH_MARR_2"/>
    <property type="match status" value="1"/>
</dbReference>
<dbReference type="Proteomes" id="UP001525968">
    <property type="component" value="Unassembled WGS sequence"/>
</dbReference>
<dbReference type="SMART" id="SM00347">
    <property type="entry name" value="HTH_MARR"/>
    <property type="match status" value="1"/>
</dbReference>
<keyword evidence="2" id="KW-0238">DNA-binding</keyword>
<gene>
    <name evidence="5" type="ORF">N0K08_12125</name>
</gene>
<evidence type="ECO:0000259" key="4">
    <source>
        <dbReference type="PROSITE" id="PS50995"/>
    </source>
</evidence>
<keyword evidence="1" id="KW-0805">Transcription regulation</keyword>
<proteinExistence type="predicted"/>
<dbReference type="PROSITE" id="PS01117">
    <property type="entry name" value="HTH_MARR_1"/>
    <property type="match status" value="1"/>
</dbReference>
<dbReference type="InterPro" id="IPR036388">
    <property type="entry name" value="WH-like_DNA-bd_sf"/>
</dbReference>
<dbReference type="Gene3D" id="1.10.10.10">
    <property type="entry name" value="Winged helix-like DNA-binding domain superfamily/Winged helix DNA-binding domain"/>
    <property type="match status" value="1"/>
</dbReference>
<evidence type="ECO:0000313" key="5">
    <source>
        <dbReference type="EMBL" id="MCT9811386.1"/>
    </source>
</evidence>
<keyword evidence="3" id="KW-0804">Transcription</keyword>
<dbReference type="InterPro" id="IPR000835">
    <property type="entry name" value="HTH_MarR-typ"/>
</dbReference>
<feature type="domain" description="HTH marR-type" evidence="4">
    <location>
        <begin position="15"/>
        <end position="148"/>
    </location>
</feature>